<dbReference type="Gene3D" id="3.40.50.720">
    <property type="entry name" value="NAD(P)-binding Rossmann-like Domain"/>
    <property type="match status" value="1"/>
</dbReference>
<dbReference type="AlphaFoldDB" id="A0A8J8WME2"/>
<dbReference type="Proteomes" id="UP000631181">
    <property type="component" value="Unassembled WGS sequence"/>
</dbReference>
<reference evidence="3" key="1">
    <citation type="journal article" date="2020" name="Front. Microbiol.">
        <title>Gene regulatory networks of Penicillium echinulatum 2HH and Penicillium oxalicum 114-2 inferred by a computational biology approach.</title>
        <authorList>
            <person name="Lenz A.R."/>
            <person name="Galan-Vasquez E."/>
            <person name="Balbinot E."/>
            <person name="De Abreu F.P."/>
            <person name="De Oliveira N.S."/>
            <person name="Da Rosa L.O."/>
            <person name="De Avila E Silva S."/>
            <person name="Camassola M."/>
            <person name="Dillon A.J.P."/>
            <person name="Perez-Rueda E."/>
        </authorList>
    </citation>
    <scope>NUCLEOTIDE SEQUENCE</scope>
    <source>
        <strain evidence="3">S1M29</strain>
    </source>
</reference>
<accession>A0A8J8WME2</accession>
<organism evidence="3 4">
    <name type="scientific">Penicillium ucsense</name>
    <dbReference type="NCBI Taxonomy" id="2839758"/>
    <lineage>
        <taxon>Eukaryota</taxon>
        <taxon>Fungi</taxon>
        <taxon>Dikarya</taxon>
        <taxon>Ascomycota</taxon>
        <taxon>Pezizomycotina</taxon>
        <taxon>Eurotiomycetes</taxon>
        <taxon>Eurotiomycetidae</taxon>
        <taxon>Eurotiales</taxon>
        <taxon>Aspergillaceae</taxon>
        <taxon>Penicillium</taxon>
    </lineage>
</organism>
<dbReference type="GO" id="GO:0005811">
    <property type="term" value="C:lipid droplet"/>
    <property type="evidence" value="ECO:0007669"/>
    <property type="project" value="TreeGrafter"/>
</dbReference>
<dbReference type="GO" id="GO:0005741">
    <property type="term" value="C:mitochondrial outer membrane"/>
    <property type="evidence" value="ECO:0007669"/>
    <property type="project" value="TreeGrafter"/>
</dbReference>
<dbReference type="InterPro" id="IPR002347">
    <property type="entry name" value="SDR_fam"/>
</dbReference>
<dbReference type="PANTHER" id="PTHR43647">
    <property type="entry name" value="DEHYDROGENASE"/>
    <property type="match status" value="1"/>
</dbReference>
<dbReference type="InterPro" id="IPR051593">
    <property type="entry name" value="Ergosterol_Biosynth_ERG27"/>
</dbReference>
<dbReference type="EMBL" id="WIWV01000002">
    <property type="protein sequence ID" value="KAF7719968.1"/>
    <property type="molecule type" value="Genomic_DNA"/>
</dbReference>
<dbReference type="Pfam" id="PF00106">
    <property type="entry name" value="adh_short"/>
    <property type="match status" value="1"/>
</dbReference>
<evidence type="ECO:0000313" key="4">
    <source>
        <dbReference type="Proteomes" id="UP000631181"/>
    </source>
</evidence>
<dbReference type="GO" id="GO:0000253">
    <property type="term" value="F:3-beta-hydroxysteroid 3-dehydrogenase (NADP+) activity"/>
    <property type="evidence" value="ECO:0007669"/>
    <property type="project" value="UniProtKB-EC"/>
</dbReference>
<dbReference type="PANTHER" id="PTHR43647:SF4">
    <property type="entry name" value="KETOREDUCTASE (KR) DOMAIN-CONTAINING PROTEIN"/>
    <property type="match status" value="1"/>
</dbReference>
<dbReference type="GO" id="GO:0005789">
    <property type="term" value="C:endoplasmic reticulum membrane"/>
    <property type="evidence" value="ECO:0007669"/>
    <property type="project" value="TreeGrafter"/>
</dbReference>
<sequence>MAGTVIITGANGSLALGFMSHLLSQYPHFTVIATVRNASSEKDENTARLVDLVSHCPTAKVIIEALDLGQLDAVRSFAHKVANQVVSKEIPRISAIICNAATWSLEGGQKFTADGYEATFQVCHLAHFVLVNLLLDSLDRDNGRIVMLGSITHYPHKMQPISSLTAEFPGNLEELVKPTVDPVSLIHDRGFQRYATAKLANVTFALHLNRILKGNPQYTKITVTAMDPGGLPDSRAQMEQKKSTQRIMNVIKVLLPLLRHFTSTFRTIEDAGKDLAIVSVDPTFYGKRGYFVGVKDSQPAAISRDVQCQQRLWEACWRWSGMREEDTCLKTSSS</sequence>
<dbReference type="InterPro" id="IPR036291">
    <property type="entry name" value="NAD(P)-bd_dom_sf"/>
</dbReference>
<dbReference type="OrthoDB" id="191139at2759"/>
<dbReference type="EC" id="1.1.1.270" evidence="2"/>
<comment type="pathway">
    <text evidence="1">Steroid biosynthesis; zymosterol biosynthesis; zymosterol from lanosterol: step 5/6.</text>
</comment>
<gene>
    <name evidence="3" type="ORF">PECM_003279</name>
</gene>
<evidence type="ECO:0000256" key="1">
    <source>
        <dbReference type="ARBA" id="ARBA00023589"/>
    </source>
</evidence>
<comment type="caution">
    <text evidence="3">The sequence shown here is derived from an EMBL/GenBank/DDBJ whole genome shotgun (WGS) entry which is preliminary data.</text>
</comment>
<evidence type="ECO:0000256" key="2">
    <source>
        <dbReference type="ARBA" id="ARBA00023621"/>
    </source>
</evidence>
<dbReference type="SUPFAM" id="SSF51735">
    <property type="entry name" value="NAD(P)-binding Rossmann-fold domains"/>
    <property type="match status" value="1"/>
</dbReference>
<proteinExistence type="predicted"/>
<protein>
    <recommendedName>
        <fullName evidence="2">3beta-hydroxysteroid 3-dehydrogenase</fullName>
        <ecNumber evidence="2">1.1.1.270</ecNumber>
    </recommendedName>
</protein>
<name>A0A8J8WME2_9EURO</name>
<keyword evidence="4" id="KW-1185">Reference proteome</keyword>
<evidence type="ECO:0000313" key="3">
    <source>
        <dbReference type="EMBL" id="KAF7719968.1"/>
    </source>
</evidence>